<evidence type="ECO:0000313" key="2">
    <source>
        <dbReference type="EMBL" id="KIM24381.1"/>
    </source>
</evidence>
<dbReference type="Proteomes" id="UP000054097">
    <property type="component" value="Unassembled WGS sequence"/>
</dbReference>
<name>A0A0C3AYM7_SERVB</name>
<dbReference type="AlphaFoldDB" id="A0A0C3AYM7"/>
<reference evidence="2 3" key="1">
    <citation type="submission" date="2014-04" db="EMBL/GenBank/DDBJ databases">
        <authorList>
            <consortium name="DOE Joint Genome Institute"/>
            <person name="Kuo A."/>
            <person name="Zuccaro A."/>
            <person name="Kohler A."/>
            <person name="Nagy L.G."/>
            <person name="Floudas D."/>
            <person name="Copeland A."/>
            <person name="Barry K.W."/>
            <person name="Cichocki N."/>
            <person name="Veneault-Fourrey C."/>
            <person name="LaButti K."/>
            <person name="Lindquist E.A."/>
            <person name="Lipzen A."/>
            <person name="Lundell T."/>
            <person name="Morin E."/>
            <person name="Murat C."/>
            <person name="Sun H."/>
            <person name="Tunlid A."/>
            <person name="Henrissat B."/>
            <person name="Grigoriev I.V."/>
            <person name="Hibbett D.S."/>
            <person name="Martin F."/>
            <person name="Nordberg H.P."/>
            <person name="Cantor M.N."/>
            <person name="Hua S.X."/>
        </authorList>
    </citation>
    <scope>NUCLEOTIDE SEQUENCE [LARGE SCALE GENOMIC DNA]</scope>
    <source>
        <strain evidence="2 3">MAFF 305830</strain>
    </source>
</reference>
<feature type="region of interest" description="Disordered" evidence="1">
    <location>
        <begin position="1"/>
        <end position="53"/>
    </location>
</feature>
<proteinExistence type="predicted"/>
<accession>A0A0C3AYM7</accession>
<reference evidence="3" key="2">
    <citation type="submission" date="2015-01" db="EMBL/GenBank/DDBJ databases">
        <title>Evolutionary Origins and Diversification of the Mycorrhizal Mutualists.</title>
        <authorList>
            <consortium name="DOE Joint Genome Institute"/>
            <consortium name="Mycorrhizal Genomics Consortium"/>
            <person name="Kohler A."/>
            <person name="Kuo A."/>
            <person name="Nagy L.G."/>
            <person name="Floudas D."/>
            <person name="Copeland A."/>
            <person name="Barry K.W."/>
            <person name="Cichocki N."/>
            <person name="Veneault-Fourrey C."/>
            <person name="LaButti K."/>
            <person name="Lindquist E.A."/>
            <person name="Lipzen A."/>
            <person name="Lundell T."/>
            <person name="Morin E."/>
            <person name="Murat C."/>
            <person name="Riley R."/>
            <person name="Ohm R."/>
            <person name="Sun H."/>
            <person name="Tunlid A."/>
            <person name="Henrissat B."/>
            <person name="Grigoriev I.V."/>
            <person name="Hibbett D.S."/>
            <person name="Martin F."/>
        </authorList>
    </citation>
    <scope>NUCLEOTIDE SEQUENCE [LARGE SCALE GENOMIC DNA]</scope>
    <source>
        <strain evidence="3">MAFF 305830</strain>
    </source>
</reference>
<protein>
    <submittedName>
        <fullName evidence="2">Uncharacterized protein</fullName>
    </submittedName>
</protein>
<gene>
    <name evidence="2" type="ORF">M408DRAFT_10995</name>
</gene>
<evidence type="ECO:0000256" key="1">
    <source>
        <dbReference type="SAM" id="MobiDB-lite"/>
    </source>
</evidence>
<organism evidence="2 3">
    <name type="scientific">Serendipita vermifera MAFF 305830</name>
    <dbReference type="NCBI Taxonomy" id="933852"/>
    <lineage>
        <taxon>Eukaryota</taxon>
        <taxon>Fungi</taxon>
        <taxon>Dikarya</taxon>
        <taxon>Basidiomycota</taxon>
        <taxon>Agaricomycotina</taxon>
        <taxon>Agaricomycetes</taxon>
        <taxon>Sebacinales</taxon>
        <taxon>Serendipitaceae</taxon>
        <taxon>Serendipita</taxon>
    </lineage>
</organism>
<keyword evidence="3" id="KW-1185">Reference proteome</keyword>
<feature type="compositionally biased region" description="Basic and acidic residues" evidence="1">
    <location>
        <begin position="161"/>
        <end position="170"/>
    </location>
</feature>
<feature type="compositionally biased region" description="Basic and acidic residues" evidence="1">
    <location>
        <begin position="20"/>
        <end position="42"/>
    </location>
</feature>
<feature type="region of interest" description="Disordered" evidence="1">
    <location>
        <begin position="134"/>
        <end position="170"/>
    </location>
</feature>
<sequence>MASIKGVESSASLPHSHNRVHGDHDREHKNDHGADEHTRGDGISELNLPNPEAGTDLKLVESIGLFEGVQADEQPHSPRAAPKTPEYDINDIIYELEKAVFSGYEIARSLPFKLPGICWPCLLAYGPKGAPRFQDNEEADEHAKTHMGGSWGSDGNFGRVTHSERSPADV</sequence>
<dbReference type="EMBL" id="KN824324">
    <property type="protein sequence ID" value="KIM24381.1"/>
    <property type="molecule type" value="Genomic_DNA"/>
</dbReference>
<evidence type="ECO:0000313" key="3">
    <source>
        <dbReference type="Proteomes" id="UP000054097"/>
    </source>
</evidence>
<dbReference type="HOGENOM" id="CLU_1571605_0_0_1"/>